<sequence>MLYKELKVDGILLVKELSCIPRYSKLVQPPRVVGISPENMLLEISNETRFFKLPTFVRKWPLRRLSDRSSKTERVMMRRSCRGTVPLSLFLRVVNKIKF</sequence>
<protein>
    <submittedName>
        <fullName evidence="1">Uncharacterized protein</fullName>
    </submittedName>
</protein>
<dbReference type="AlphaFoldDB" id="A0A2H5QG29"/>
<accession>A0A2H5QG29</accession>
<gene>
    <name evidence="1" type="ORF">CUMW_226760</name>
</gene>
<dbReference type="EMBL" id="BDQV01000359">
    <property type="protein sequence ID" value="GAY63581.1"/>
    <property type="molecule type" value="Genomic_DNA"/>
</dbReference>
<keyword evidence="2" id="KW-1185">Reference proteome</keyword>
<reference evidence="1 2" key="1">
    <citation type="journal article" date="2017" name="Front. Genet.">
        <title>Draft sequencing of the heterozygous diploid genome of Satsuma (Citrus unshiu Marc.) using a hybrid assembly approach.</title>
        <authorList>
            <person name="Shimizu T."/>
            <person name="Tanizawa Y."/>
            <person name="Mochizuki T."/>
            <person name="Nagasaki H."/>
            <person name="Yoshioka T."/>
            <person name="Toyoda A."/>
            <person name="Fujiyama A."/>
            <person name="Kaminuma E."/>
            <person name="Nakamura Y."/>
        </authorList>
    </citation>
    <scope>NUCLEOTIDE SEQUENCE [LARGE SCALE GENOMIC DNA]</scope>
    <source>
        <strain evidence="2">cv. Miyagawa wase</strain>
    </source>
</reference>
<organism evidence="1 2">
    <name type="scientific">Citrus unshiu</name>
    <name type="common">Satsuma mandarin</name>
    <name type="synonym">Citrus nobilis var. unshiu</name>
    <dbReference type="NCBI Taxonomy" id="55188"/>
    <lineage>
        <taxon>Eukaryota</taxon>
        <taxon>Viridiplantae</taxon>
        <taxon>Streptophyta</taxon>
        <taxon>Embryophyta</taxon>
        <taxon>Tracheophyta</taxon>
        <taxon>Spermatophyta</taxon>
        <taxon>Magnoliopsida</taxon>
        <taxon>eudicotyledons</taxon>
        <taxon>Gunneridae</taxon>
        <taxon>Pentapetalae</taxon>
        <taxon>rosids</taxon>
        <taxon>malvids</taxon>
        <taxon>Sapindales</taxon>
        <taxon>Rutaceae</taxon>
        <taxon>Aurantioideae</taxon>
        <taxon>Citrus</taxon>
    </lineage>
</organism>
<dbReference type="Proteomes" id="UP000236630">
    <property type="component" value="Unassembled WGS sequence"/>
</dbReference>
<evidence type="ECO:0000313" key="1">
    <source>
        <dbReference type="EMBL" id="GAY63581.1"/>
    </source>
</evidence>
<proteinExistence type="predicted"/>
<comment type="caution">
    <text evidence="1">The sequence shown here is derived from an EMBL/GenBank/DDBJ whole genome shotgun (WGS) entry which is preliminary data.</text>
</comment>
<evidence type="ECO:0000313" key="2">
    <source>
        <dbReference type="Proteomes" id="UP000236630"/>
    </source>
</evidence>
<name>A0A2H5QG29_CITUN</name>